<feature type="domain" description="N-acetyltransferase" evidence="13">
    <location>
        <begin position="184"/>
        <end position="255"/>
    </location>
</feature>
<dbReference type="Gene3D" id="3.40.630.30">
    <property type="match status" value="1"/>
</dbReference>
<evidence type="ECO:0000256" key="3">
    <source>
        <dbReference type="ARBA" id="ARBA00013184"/>
    </source>
</evidence>
<dbReference type="Proteomes" id="UP000694941">
    <property type="component" value="Unplaced"/>
</dbReference>
<dbReference type="PIRSF" id="PIRSF038084">
    <property type="entry name" value="HAT-B_cat"/>
    <property type="match status" value="1"/>
</dbReference>
<keyword evidence="16" id="KW-1185">Reference proteome</keyword>
<dbReference type="InterPro" id="IPR037113">
    <property type="entry name" value="Hat1_N_sf"/>
</dbReference>
<dbReference type="Gene3D" id="1.10.10.390">
    <property type="match status" value="1"/>
</dbReference>
<dbReference type="GeneID" id="106478110"/>
<dbReference type="Pfam" id="PF00583">
    <property type="entry name" value="Acetyltransf_1"/>
    <property type="match status" value="1"/>
</dbReference>
<evidence type="ECO:0000259" key="14">
    <source>
        <dbReference type="Pfam" id="PF10394"/>
    </source>
</evidence>
<evidence type="ECO:0000259" key="13">
    <source>
        <dbReference type="Pfam" id="PF00583"/>
    </source>
</evidence>
<dbReference type="CDD" id="cd04301">
    <property type="entry name" value="NAT_SF"/>
    <property type="match status" value="1"/>
</dbReference>
<comment type="similarity">
    <text evidence="2 11">Belongs to the HAT1 family.</text>
</comment>
<organism evidence="16 17">
    <name type="scientific">Limulus polyphemus</name>
    <name type="common">Atlantic horseshoe crab</name>
    <dbReference type="NCBI Taxonomy" id="6850"/>
    <lineage>
        <taxon>Eukaryota</taxon>
        <taxon>Metazoa</taxon>
        <taxon>Ecdysozoa</taxon>
        <taxon>Arthropoda</taxon>
        <taxon>Chelicerata</taxon>
        <taxon>Merostomata</taxon>
        <taxon>Xiphosura</taxon>
        <taxon>Limulidae</taxon>
        <taxon>Limulus</taxon>
    </lineage>
</organism>
<dbReference type="InterPro" id="IPR048776">
    <property type="entry name" value="HAT1_C"/>
</dbReference>
<evidence type="ECO:0000256" key="1">
    <source>
        <dbReference type="ARBA" id="ARBA00004123"/>
    </source>
</evidence>
<evidence type="ECO:0000256" key="6">
    <source>
        <dbReference type="ARBA" id="ARBA00022763"/>
    </source>
</evidence>
<evidence type="ECO:0000256" key="8">
    <source>
        <dbReference type="ARBA" id="ARBA00023242"/>
    </source>
</evidence>
<feature type="domain" description="Histone acetyltransferase type B catalytic subunit C-terminal" evidence="15">
    <location>
        <begin position="274"/>
        <end position="325"/>
    </location>
</feature>
<dbReference type="RefSeq" id="XP_013794079.1">
    <property type="nucleotide sequence ID" value="XM_013938625.2"/>
</dbReference>
<dbReference type="InterPro" id="IPR019467">
    <property type="entry name" value="Hat1_N"/>
</dbReference>
<proteinExistence type="inferred from homology"/>
<evidence type="ECO:0000313" key="17">
    <source>
        <dbReference type="RefSeq" id="XP_013794079.1"/>
    </source>
</evidence>
<evidence type="ECO:0000259" key="15">
    <source>
        <dbReference type="Pfam" id="PF21183"/>
    </source>
</evidence>
<sequence>MAGISLSKDSLDDYVCSANSAIELKLVQVENDLEDDKKAFHPEYTHQFFGDSESIFGYRDLKVQLYYSAARLTTFLGLKFGEKITPDKSDGVQADEVINVIGEKLQPGFYQNRDDFIASLAKDANFKPHGELLHTFNKEEESTKRTFEVYRATALDPGFKEYHERMQTFVLWYIDAASFIDIDDELWEFFVMFEKLSCDGEPRYCFVGFMTVYRYYAYPNKKRPRISQMLVLPPFQKKGLGAEMLQTVYNWYVKDPDVVDITVEDPSEEFTRLRDFVDSKNSSKLTSFQSENLLKGFSKEMVSEAQENLKINKKQTRKVYEILRLQATNTADVEQYRAYRLDVKNRLNLPYQKQQADLAKLKKTLRPEELRAALQCTNKEQRIEHLEKQYREVEDEYRHVLERLAASSSS</sequence>
<keyword evidence="8" id="KW-0539">Nucleus</keyword>
<dbReference type="Pfam" id="PF21183">
    <property type="entry name" value="HAT1_C"/>
    <property type="match status" value="1"/>
</dbReference>
<dbReference type="Pfam" id="PF10394">
    <property type="entry name" value="Hat1_N"/>
    <property type="match status" value="1"/>
</dbReference>
<reference evidence="17" key="1">
    <citation type="submission" date="2025-08" db="UniProtKB">
        <authorList>
            <consortium name="RefSeq"/>
        </authorList>
    </citation>
    <scope>IDENTIFICATION</scope>
    <source>
        <tissue evidence="17">Muscle</tissue>
    </source>
</reference>
<accession>A0ABM1C4N9</accession>
<keyword evidence="5 11" id="KW-0808">Transferase</keyword>
<protein>
    <recommendedName>
        <fullName evidence="4 11">Histone acetyltransferase type B catalytic subunit</fullName>
        <ecNumber evidence="3 11">2.3.1.48</ecNumber>
    </recommendedName>
</protein>
<evidence type="ECO:0000256" key="10">
    <source>
        <dbReference type="ARBA" id="ARBA00048017"/>
    </source>
</evidence>
<evidence type="ECO:0000256" key="4">
    <source>
        <dbReference type="ARBA" id="ARBA00021268"/>
    </source>
</evidence>
<dbReference type="InterPro" id="IPR013523">
    <property type="entry name" value="Hist_AcTrfase_HAT1_C"/>
</dbReference>
<evidence type="ECO:0000256" key="11">
    <source>
        <dbReference type="PIRNR" id="PIRNR038084"/>
    </source>
</evidence>
<evidence type="ECO:0000256" key="5">
    <source>
        <dbReference type="ARBA" id="ARBA00022679"/>
    </source>
</evidence>
<dbReference type="PANTHER" id="PTHR12046">
    <property type="entry name" value="HISTONE ACETYLTRANSFERASE TYPE B CATALYTIC SUBUNIT"/>
    <property type="match status" value="1"/>
</dbReference>
<dbReference type="SUPFAM" id="SSF55729">
    <property type="entry name" value="Acyl-CoA N-acyltransferases (Nat)"/>
    <property type="match status" value="1"/>
</dbReference>
<evidence type="ECO:0000256" key="9">
    <source>
        <dbReference type="ARBA" id="ARBA00023315"/>
    </source>
</evidence>
<evidence type="ECO:0000256" key="2">
    <source>
        <dbReference type="ARBA" id="ARBA00010543"/>
    </source>
</evidence>
<feature type="coiled-coil region" evidence="12">
    <location>
        <begin position="376"/>
        <end position="403"/>
    </location>
</feature>
<gene>
    <name evidence="17" type="primary">LOC106478110</name>
</gene>
<feature type="domain" description="Histone acetyl transferase HAT1 N-terminal" evidence="14">
    <location>
        <begin position="14"/>
        <end position="175"/>
    </location>
</feature>
<comment type="catalytic activity">
    <reaction evidence="10 11">
        <text>L-lysyl-[protein] + acetyl-CoA = N(6)-acetyl-L-lysyl-[protein] + CoA + H(+)</text>
        <dbReference type="Rhea" id="RHEA:45948"/>
        <dbReference type="Rhea" id="RHEA-COMP:9752"/>
        <dbReference type="Rhea" id="RHEA-COMP:10731"/>
        <dbReference type="ChEBI" id="CHEBI:15378"/>
        <dbReference type="ChEBI" id="CHEBI:29969"/>
        <dbReference type="ChEBI" id="CHEBI:57287"/>
        <dbReference type="ChEBI" id="CHEBI:57288"/>
        <dbReference type="ChEBI" id="CHEBI:61930"/>
        <dbReference type="EC" id="2.3.1.48"/>
    </reaction>
</comment>
<keyword evidence="6" id="KW-0227">DNA damage</keyword>
<evidence type="ECO:0000256" key="12">
    <source>
        <dbReference type="SAM" id="Coils"/>
    </source>
</evidence>
<evidence type="ECO:0000313" key="16">
    <source>
        <dbReference type="Proteomes" id="UP000694941"/>
    </source>
</evidence>
<dbReference type="EC" id="2.3.1.48" evidence="3 11"/>
<dbReference type="InterPro" id="IPR016181">
    <property type="entry name" value="Acyl_CoA_acyltransferase"/>
</dbReference>
<comment type="subcellular location">
    <subcellularLocation>
        <location evidence="1">Nucleus</location>
    </subcellularLocation>
</comment>
<dbReference type="InterPro" id="IPR017380">
    <property type="entry name" value="Hist_AcTrfase_B-typ_cat-su"/>
</dbReference>
<evidence type="ECO:0000256" key="7">
    <source>
        <dbReference type="ARBA" id="ARBA00023204"/>
    </source>
</evidence>
<dbReference type="InterPro" id="IPR000182">
    <property type="entry name" value="GNAT_dom"/>
</dbReference>
<name>A0ABM1C4N9_LIMPO</name>
<keyword evidence="7" id="KW-0234">DNA repair</keyword>
<keyword evidence="9 11" id="KW-0012">Acyltransferase</keyword>
<keyword evidence="12" id="KW-0175">Coiled coil</keyword>
<dbReference type="Gene3D" id="3.90.360.10">
    <property type="entry name" value="Histone acetyl transferase 1 (HAT1), N-terminal domain"/>
    <property type="match status" value="1"/>
</dbReference>